<accession>A0A9W8BLA9</accession>
<name>A0A9W8BLA9_9FUNG</name>
<proteinExistence type="predicted"/>
<gene>
    <name evidence="4" type="ORF">H4R26_001744</name>
</gene>
<evidence type="ECO:0000256" key="1">
    <source>
        <dbReference type="SAM" id="MobiDB-lite"/>
    </source>
</evidence>
<dbReference type="Pfam" id="PF00080">
    <property type="entry name" value="Sod_Cu"/>
    <property type="match status" value="1"/>
</dbReference>
<evidence type="ECO:0000313" key="5">
    <source>
        <dbReference type="Proteomes" id="UP001150907"/>
    </source>
</evidence>
<feature type="signal peptide" evidence="2">
    <location>
        <begin position="1"/>
        <end position="17"/>
    </location>
</feature>
<keyword evidence="2" id="KW-0732">Signal</keyword>
<dbReference type="SUPFAM" id="SSF49329">
    <property type="entry name" value="Cu,Zn superoxide dismutase-like"/>
    <property type="match status" value="1"/>
</dbReference>
<dbReference type="EMBL" id="JANBQF010000084">
    <property type="protein sequence ID" value="KAJ2005831.1"/>
    <property type="molecule type" value="Genomic_DNA"/>
</dbReference>
<feature type="compositionally biased region" description="Low complexity" evidence="1">
    <location>
        <begin position="191"/>
        <end position="201"/>
    </location>
</feature>
<dbReference type="AlphaFoldDB" id="A0A9W8BLA9"/>
<dbReference type="Proteomes" id="UP001150907">
    <property type="component" value="Unassembled WGS sequence"/>
</dbReference>
<sequence>MFKNIIVLVLAAATANASLYARASDPSLASRVTQAIASVTGNGITGNFNFTQESGQSGLKVAINVSGLKQGTQYPFHIHINVVPPNGNCTATGGHLDTFGVKTANAPYNCSKNNALTTCELGDLAGRQGNITVNANGQGIMTFNDPIITFGEGKTSILGHSVVIHAPDNTRLACGNIVGYALQVPASGSASSPAASHSGSSQDEASGLDPVDSAITTKTSGSAVSAALSAALVVLGAAIAL</sequence>
<evidence type="ECO:0000256" key="2">
    <source>
        <dbReference type="SAM" id="SignalP"/>
    </source>
</evidence>
<dbReference type="PANTHER" id="PTHR10003">
    <property type="entry name" value="SUPEROXIDE DISMUTASE CU-ZN -RELATED"/>
    <property type="match status" value="1"/>
</dbReference>
<dbReference type="InterPro" id="IPR001424">
    <property type="entry name" value="SOD_Cu_Zn_dom"/>
</dbReference>
<comment type="caution">
    <text evidence="4">The sequence shown here is derived from an EMBL/GenBank/DDBJ whole genome shotgun (WGS) entry which is preliminary data.</text>
</comment>
<dbReference type="Gene3D" id="2.60.40.200">
    <property type="entry name" value="Superoxide dismutase, copper/zinc binding domain"/>
    <property type="match status" value="1"/>
</dbReference>
<organism evidence="4 5">
    <name type="scientific">Coemansia thaxteri</name>
    <dbReference type="NCBI Taxonomy" id="2663907"/>
    <lineage>
        <taxon>Eukaryota</taxon>
        <taxon>Fungi</taxon>
        <taxon>Fungi incertae sedis</taxon>
        <taxon>Zoopagomycota</taxon>
        <taxon>Kickxellomycotina</taxon>
        <taxon>Kickxellomycetes</taxon>
        <taxon>Kickxellales</taxon>
        <taxon>Kickxellaceae</taxon>
        <taxon>Coemansia</taxon>
    </lineage>
</organism>
<evidence type="ECO:0000259" key="3">
    <source>
        <dbReference type="Pfam" id="PF00080"/>
    </source>
</evidence>
<dbReference type="InterPro" id="IPR036423">
    <property type="entry name" value="SOD-like_Cu/Zn_dom_sf"/>
</dbReference>
<dbReference type="GO" id="GO:0006801">
    <property type="term" value="P:superoxide metabolic process"/>
    <property type="evidence" value="ECO:0007669"/>
    <property type="project" value="InterPro"/>
</dbReference>
<dbReference type="InterPro" id="IPR024134">
    <property type="entry name" value="SOD_Cu/Zn_/chaperone"/>
</dbReference>
<dbReference type="GO" id="GO:0005507">
    <property type="term" value="F:copper ion binding"/>
    <property type="evidence" value="ECO:0007669"/>
    <property type="project" value="InterPro"/>
</dbReference>
<dbReference type="OrthoDB" id="159229at2759"/>
<reference evidence="4" key="1">
    <citation type="submission" date="2022-07" db="EMBL/GenBank/DDBJ databases">
        <title>Phylogenomic reconstructions and comparative analyses of Kickxellomycotina fungi.</title>
        <authorList>
            <person name="Reynolds N.K."/>
            <person name="Stajich J.E."/>
            <person name="Barry K."/>
            <person name="Grigoriev I.V."/>
            <person name="Crous P."/>
            <person name="Smith M.E."/>
        </authorList>
    </citation>
    <scope>NUCLEOTIDE SEQUENCE</scope>
    <source>
        <strain evidence="4">IMI 214461</strain>
    </source>
</reference>
<feature type="chain" id="PRO_5040913480" description="Superoxide dismutase copper/zinc binding domain-containing protein" evidence="2">
    <location>
        <begin position="18"/>
        <end position="241"/>
    </location>
</feature>
<evidence type="ECO:0000313" key="4">
    <source>
        <dbReference type="EMBL" id="KAJ2005831.1"/>
    </source>
</evidence>
<feature type="domain" description="Superoxide dismutase copper/zinc binding" evidence="3">
    <location>
        <begin position="45"/>
        <end position="169"/>
    </location>
</feature>
<keyword evidence="5" id="KW-1185">Reference proteome</keyword>
<feature type="region of interest" description="Disordered" evidence="1">
    <location>
        <begin position="191"/>
        <end position="213"/>
    </location>
</feature>
<protein>
    <recommendedName>
        <fullName evidence="3">Superoxide dismutase copper/zinc binding domain-containing protein</fullName>
    </recommendedName>
</protein>